<sequence length="63" mass="7155">MAATVSKGVYHHGKRHRFEVVAKDDSHEAFRAALIELDEKVRVFTEATKPKTTKQSFRKQKGG</sequence>
<protein>
    <submittedName>
        <fullName evidence="1">Uncharacterized protein</fullName>
    </submittedName>
</protein>
<proteinExistence type="predicted"/>
<keyword evidence="2" id="KW-1185">Reference proteome</keyword>
<name>A0A7X5UW89_9SPHN</name>
<accession>A0A7X5UW89</accession>
<evidence type="ECO:0000313" key="1">
    <source>
        <dbReference type="EMBL" id="NIJ63439.1"/>
    </source>
</evidence>
<gene>
    <name evidence="1" type="ORF">FHR20_000370</name>
</gene>
<dbReference type="EMBL" id="JAASQV010000001">
    <property type="protein sequence ID" value="NIJ63439.1"/>
    <property type="molecule type" value="Genomic_DNA"/>
</dbReference>
<reference evidence="1 2" key="1">
    <citation type="submission" date="2020-03" db="EMBL/GenBank/DDBJ databases">
        <title>Genomic Encyclopedia of Type Strains, Phase IV (KMG-IV): sequencing the most valuable type-strain genomes for metagenomic binning, comparative biology and taxonomic classification.</title>
        <authorList>
            <person name="Goeker M."/>
        </authorList>
    </citation>
    <scope>NUCLEOTIDE SEQUENCE [LARGE SCALE GENOMIC DNA]</scope>
    <source>
        <strain evidence="1 2">DSM 4733</strain>
    </source>
</reference>
<dbReference type="AlphaFoldDB" id="A0A7X5UW89"/>
<comment type="caution">
    <text evidence="1">The sequence shown here is derived from an EMBL/GenBank/DDBJ whole genome shotgun (WGS) entry which is preliminary data.</text>
</comment>
<organism evidence="1 2">
    <name type="scientific">Sphingomonas leidyi</name>
    <dbReference type="NCBI Taxonomy" id="68569"/>
    <lineage>
        <taxon>Bacteria</taxon>
        <taxon>Pseudomonadati</taxon>
        <taxon>Pseudomonadota</taxon>
        <taxon>Alphaproteobacteria</taxon>
        <taxon>Sphingomonadales</taxon>
        <taxon>Sphingomonadaceae</taxon>
        <taxon>Sphingomonas</taxon>
    </lineage>
</organism>
<dbReference type="RefSeq" id="WP_167297964.1">
    <property type="nucleotide sequence ID" value="NZ_JAASQV010000001.1"/>
</dbReference>
<evidence type="ECO:0000313" key="2">
    <source>
        <dbReference type="Proteomes" id="UP000564677"/>
    </source>
</evidence>
<dbReference type="Proteomes" id="UP000564677">
    <property type="component" value="Unassembled WGS sequence"/>
</dbReference>